<dbReference type="SMART" id="SM00382">
    <property type="entry name" value="AAA"/>
    <property type="match status" value="1"/>
</dbReference>
<dbReference type="InterPro" id="IPR017871">
    <property type="entry name" value="ABC_transporter-like_CS"/>
</dbReference>
<evidence type="ECO:0000256" key="5">
    <source>
        <dbReference type="ARBA" id="ARBA00022741"/>
    </source>
</evidence>
<proteinExistence type="inferred from homology"/>
<dbReference type="Proteomes" id="UP000006875">
    <property type="component" value="Chromosome"/>
</dbReference>
<dbReference type="InterPro" id="IPR050388">
    <property type="entry name" value="ABC_Ni/Peptide_Import"/>
</dbReference>
<dbReference type="GO" id="GO:0005524">
    <property type="term" value="F:ATP binding"/>
    <property type="evidence" value="ECO:0007669"/>
    <property type="project" value="UniProtKB-KW"/>
</dbReference>
<dbReference type="CDD" id="cd03257">
    <property type="entry name" value="ABC_NikE_OppD_transporters"/>
    <property type="match status" value="1"/>
</dbReference>
<comment type="similarity">
    <text evidence="2">Belongs to the ABC transporter superfamily.</text>
</comment>
<keyword evidence="10" id="KW-1185">Reference proteome</keyword>
<evidence type="ECO:0000259" key="8">
    <source>
        <dbReference type="PROSITE" id="PS50893"/>
    </source>
</evidence>
<gene>
    <name evidence="9" type="ordered locus">Ilyop_1238</name>
</gene>
<dbReference type="GO" id="GO:0016887">
    <property type="term" value="F:ATP hydrolysis activity"/>
    <property type="evidence" value="ECO:0007669"/>
    <property type="project" value="InterPro"/>
</dbReference>
<dbReference type="HOGENOM" id="CLU_000604_1_23_0"/>
<comment type="subcellular location">
    <subcellularLocation>
        <location evidence="1">Cell membrane</location>
        <topology evidence="1">Peripheral membrane protein</topology>
    </subcellularLocation>
</comment>
<keyword evidence="6" id="KW-0067">ATP-binding</keyword>
<protein>
    <submittedName>
        <fullName evidence="9">ABC transporter related protein</fullName>
    </submittedName>
</protein>
<evidence type="ECO:0000313" key="9">
    <source>
        <dbReference type="EMBL" id="ADO83019.1"/>
    </source>
</evidence>
<dbReference type="GO" id="GO:0015833">
    <property type="term" value="P:peptide transport"/>
    <property type="evidence" value="ECO:0007669"/>
    <property type="project" value="InterPro"/>
</dbReference>
<dbReference type="RefSeq" id="WP_013387686.1">
    <property type="nucleotide sequence ID" value="NC_014632.1"/>
</dbReference>
<dbReference type="PANTHER" id="PTHR43297:SF2">
    <property type="entry name" value="DIPEPTIDE TRANSPORT ATP-BINDING PROTEIN DPPD"/>
    <property type="match status" value="1"/>
</dbReference>
<dbReference type="Pfam" id="PF08352">
    <property type="entry name" value="oligo_HPY"/>
    <property type="match status" value="1"/>
</dbReference>
<dbReference type="GO" id="GO:0005886">
    <property type="term" value="C:plasma membrane"/>
    <property type="evidence" value="ECO:0007669"/>
    <property type="project" value="UniProtKB-SubCell"/>
</dbReference>
<dbReference type="SUPFAM" id="SSF52540">
    <property type="entry name" value="P-loop containing nucleoside triphosphate hydrolases"/>
    <property type="match status" value="1"/>
</dbReference>
<organism evidence="9 10">
    <name type="scientific">Ilyobacter polytropus (strain ATCC 51220 / DSM 2926 / LMG 16218 / CuHBu1)</name>
    <dbReference type="NCBI Taxonomy" id="572544"/>
    <lineage>
        <taxon>Bacteria</taxon>
        <taxon>Fusobacteriati</taxon>
        <taxon>Fusobacteriota</taxon>
        <taxon>Fusobacteriia</taxon>
        <taxon>Fusobacteriales</taxon>
        <taxon>Fusobacteriaceae</taxon>
        <taxon>Ilyobacter</taxon>
    </lineage>
</organism>
<evidence type="ECO:0000313" key="10">
    <source>
        <dbReference type="Proteomes" id="UP000006875"/>
    </source>
</evidence>
<keyword evidence="3" id="KW-0813">Transport</keyword>
<dbReference type="InterPro" id="IPR003439">
    <property type="entry name" value="ABC_transporter-like_ATP-bd"/>
</dbReference>
<keyword evidence="7" id="KW-0472">Membrane</keyword>
<dbReference type="AlphaFoldDB" id="E3H8N7"/>
<evidence type="ECO:0000256" key="3">
    <source>
        <dbReference type="ARBA" id="ARBA00022448"/>
    </source>
</evidence>
<evidence type="ECO:0000256" key="7">
    <source>
        <dbReference type="ARBA" id="ARBA00023136"/>
    </source>
</evidence>
<keyword evidence="5" id="KW-0547">Nucleotide-binding</keyword>
<dbReference type="eggNOG" id="COG0444">
    <property type="taxonomic scope" value="Bacteria"/>
</dbReference>
<dbReference type="Pfam" id="PF00005">
    <property type="entry name" value="ABC_tran"/>
    <property type="match status" value="1"/>
</dbReference>
<sequence length="314" mass="35851">MDKLLQIKNLSVKLGEKQVVKNLSLDIKIGEVVALVGESGSGKSTLARTIMGFEKNFKGEIFFKNRRIDMLSDREYSKIRGKKIAMVFQNSMNAFNPTIRTGSQIEEPLYIHTEEKKKSVFEKVYSALGKLNLDKKRAYSSFPHELSGGMKQRAAFAMGSICDPEILILDEVTTAIDVVNFRTIITSVRERKKNSSVLLITHNIDLARTLADRVAVIKNGVLIEEGKNILNAPLHPYTKLLVSSELTISCKRKKIKIPLYSKTDRESYGCPFAPNCFDVMKICMEEIGYEKKINDRIIRCWKYHPDYLRRKDFE</sequence>
<dbReference type="PROSITE" id="PS50893">
    <property type="entry name" value="ABC_TRANSPORTER_2"/>
    <property type="match status" value="1"/>
</dbReference>
<evidence type="ECO:0000256" key="1">
    <source>
        <dbReference type="ARBA" id="ARBA00004202"/>
    </source>
</evidence>
<evidence type="ECO:0000256" key="6">
    <source>
        <dbReference type="ARBA" id="ARBA00022840"/>
    </source>
</evidence>
<dbReference type="PANTHER" id="PTHR43297">
    <property type="entry name" value="OLIGOPEPTIDE TRANSPORT ATP-BINDING PROTEIN APPD"/>
    <property type="match status" value="1"/>
</dbReference>
<dbReference type="KEGG" id="ipo:Ilyop_1238"/>
<dbReference type="EMBL" id="CP002281">
    <property type="protein sequence ID" value="ADO83019.1"/>
    <property type="molecule type" value="Genomic_DNA"/>
</dbReference>
<name>E3H8N7_ILYPC</name>
<dbReference type="PROSITE" id="PS00211">
    <property type="entry name" value="ABC_TRANSPORTER_1"/>
    <property type="match status" value="1"/>
</dbReference>
<dbReference type="InterPro" id="IPR013563">
    <property type="entry name" value="Oligopep_ABC_C"/>
</dbReference>
<dbReference type="OrthoDB" id="337094at2"/>
<reference evidence="9 10" key="1">
    <citation type="journal article" date="2010" name="Stand. Genomic Sci.">
        <title>Complete genome sequence of Ilyobacter polytropus type strain (CuHbu1).</title>
        <authorList>
            <person name="Sikorski J."/>
            <person name="Chertkov O."/>
            <person name="Lapidus A."/>
            <person name="Nolan M."/>
            <person name="Lucas S."/>
            <person name="Del Rio T.G."/>
            <person name="Tice H."/>
            <person name="Cheng J.F."/>
            <person name="Tapia R."/>
            <person name="Han C."/>
            <person name="Goodwin L."/>
            <person name="Pitluck S."/>
            <person name="Liolios K."/>
            <person name="Ivanova N."/>
            <person name="Mavromatis K."/>
            <person name="Mikhailova N."/>
            <person name="Pati A."/>
            <person name="Chen A."/>
            <person name="Palaniappan K."/>
            <person name="Land M."/>
            <person name="Hauser L."/>
            <person name="Chang Y.J."/>
            <person name="Jeffries C.D."/>
            <person name="Brambilla E."/>
            <person name="Yasawong M."/>
            <person name="Rohde M."/>
            <person name="Pukall R."/>
            <person name="Spring S."/>
            <person name="Goker M."/>
            <person name="Woyke T."/>
            <person name="Bristow J."/>
            <person name="Eisen J.A."/>
            <person name="Markowitz V."/>
            <person name="Hugenholtz P."/>
            <person name="Kyrpides N.C."/>
            <person name="Klenk H.P."/>
        </authorList>
    </citation>
    <scope>NUCLEOTIDE SEQUENCE [LARGE SCALE GENOMIC DNA]</scope>
    <source>
        <strain evidence="10">ATCC 51220 / DSM 2926 / LMG 16218 / CuHBu1</strain>
    </source>
</reference>
<evidence type="ECO:0000256" key="2">
    <source>
        <dbReference type="ARBA" id="ARBA00005417"/>
    </source>
</evidence>
<accession>E3H8N7</accession>
<dbReference type="Gene3D" id="3.40.50.300">
    <property type="entry name" value="P-loop containing nucleotide triphosphate hydrolases"/>
    <property type="match status" value="1"/>
</dbReference>
<dbReference type="InterPro" id="IPR003593">
    <property type="entry name" value="AAA+_ATPase"/>
</dbReference>
<keyword evidence="4" id="KW-1003">Cell membrane</keyword>
<dbReference type="InterPro" id="IPR027417">
    <property type="entry name" value="P-loop_NTPase"/>
</dbReference>
<evidence type="ECO:0000256" key="4">
    <source>
        <dbReference type="ARBA" id="ARBA00022475"/>
    </source>
</evidence>
<dbReference type="STRING" id="572544.Ilyop_1238"/>
<feature type="domain" description="ABC transporter" evidence="8">
    <location>
        <begin position="5"/>
        <end position="244"/>
    </location>
</feature>